<reference evidence="1" key="1">
    <citation type="submission" date="2022-10" db="EMBL/GenBank/DDBJ databases">
        <title>Culturing micro-colonial fungi from biological soil crusts in the Mojave desert and describing Neophaeococcomyces mojavensis, and introducing the new genera and species Taxawa tesnikishii.</title>
        <authorList>
            <person name="Kurbessoian T."/>
            <person name="Stajich J.E."/>
        </authorList>
    </citation>
    <scope>NUCLEOTIDE SEQUENCE</scope>
    <source>
        <strain evidence="1">JES_115</strain>
    </source>
</reference>
<accession>A0ACC2Z2T0</accession>
<protein>
    <submittedName>
        <fullName evidence="1">tRNA methyltransferase, has a role in tRNA modification</fullName>
        <ecNumber evidence="1">2.1.1.229</ecNumber>
    </submittedName>
</protein>
<sequence length="312" mass="33929">MADDPPRGESYEAEHVHAVYEQIAPHFSSTRYKVFVPLRQLLSSLRRLMIQQPWPIVTSFLSSLSSGAIGLDVGCGNGKNLSTTIASPAPSTTRSIPSSSSFSSAQHQQHRSGADVVVADALALPHPSGRFDFAICVAVLHHFSTGERRVEGVRGVLEVLRPRRRGDGAGEPGDSGGRALFTVWALEQQGSRRGWDAGCEQDVMVPWVMKSGAGAGKVRKEDRRKKAKERPSAEGTAAVVGDSEDGAAEKREGLGEEEEGPPAEEQEKTFHRYYHLYKKGELEHDIVEAGGVVLESGYEKDNWWAVAARQAT</sequence>
<keyword evidence="2" id="KW-1185">Reference proteome</keyword>
<evidence type="ECO:0000313" key="2">
    <source>
        <dbReference type="Proteomes" id="UP001172680"/>
    </source>
</evidence>
<proteinExistence type="predicted"/>
<organism evidence="1 2">
    <name type="scientific">Coniosporium tulheliwenetii</name>
    <dbReference type="NCBI Taxonomy" id="3383036"/>
    <lineage>
        <taxon>Eukaryota</taxon>
        <taxon>Fungi</taxon>
        <taxon>Dikarya</taxon>
        <taxon>Ascomycota</taxon>
        <taxon>Pezizomycotina</taxon>
        <taxon>Dothideomycetes</taxon>
        <taxon>Dothideomycetes incertae sedis</taxon>
        <taxon>Coniosporium</taxon>
    </lineage>
</organism>
<name>A0ACC2Z2T0_9PEZI</name>
<keyword evidence="1" id="KW-0489">Methyltransferase</keyword>
<evidence type="ECO:0000313" key="1">
    <source>
        <dbReference type="EMBL" id="KAJ9641813.1"/>
    </source>
</evidence>
<keyword evidence="1" id="KW-0808">Transferase</keyword>
<dbReference type="EC" id="2.1.1.229" evidence="1"/>
<dbReference type="Proteomes" id="UP001172680">
    <property type="component" value="Unassembled WGS sequence"/>
</dbReference>
<dbReference type="EMBL" id="JAPDRP010000014">
    <property type="protein sequence ID" value="KAJ9641813.1"/>
    <property type="molecule type" value="Genomic_DNA"/>
</dbReference>
<gene>
    <name evidence="1" type="primary">TRM9</name>
    <name evidence="1" type="ORF">H2199_005026</name>
</gene>
<comment type="caution">
    <text evidence="1">The sequence shown here is derived from an EMBL/GenBank/DDBJ whole genome shotgun (WGS) entry which is preliminary data.</text>
</comment>